<name>A0A0H5RBH5_9EUKA</name>
<organism evidence="1">
    <name type="scientific">Spongospora subterranea</name>
    <dbReference type="NCBI Taxonomy" id="70186"/>
    <lineage>
        <taxon>Eukaryota</taxon>
        <taxon>Sar</taxon>
        <taxon>Rhizaria</taxon>
        <taxon>Endomyxa</taxon>
        <taxon>Phytomyxea</taxon>
        <taxon>Plasmodiophorida</taxon>
        <taxon>Plasmodiophoridae</taxon>
        <taxon>Spongospora</taxon>
    </lineage>
</organism>
<reference evidence="1" key="1">
    <citation type="submission" date="2015-04" db="EMBL/GenBank/DDBJ databases">
        <title>The genome sequence of the plant pathogenic Rhizarian Plasmodiophora brassicae reveals insights in its biotrophic life cycle and the origin of chitin synthesis.</title>
        <authorList>
            <person name="Schwelm A."/>
            <person name="Fogelqvist J."/>
            <person name="Knaust A."/>
            <person name="Julke S."/>
            <person name="Lilja T."/>
            <person name="Dhandapani V."/>
            <person name="Bonilla-Rosso G."/>
            <person name="Karlsson M."/>
            <person name="Shevchenko A."/>
            <person name="Choi S.R."/>
            <person name="Kim H.G."/>
            <person name="Park J.Y."/>
            <person name="Lim Y.P."/>
            <person name="Ludwig-Muller J."/>
            <person name="Dixelius C."/>
        </authorList>
    </citation>
    <scope>NUCLEOTIDE SEQUENCE</scope>
    <source>
        <tissue evidence="1">Potato root galls</tissue>
    </source>
</reference>
<protein>
    <submittedName>
        <fullName evidence="1">Uncharacterized protein</fullName>
    </submittedName>
</protein>
<proteinExistence type="predicted"/>
<accession>A0A0H5RBH5</accession>
<dbReference type="EMBL" id="HACM01005352">
    <property type="protein sequence ID" value="CRZ05794.1"/>
    <property type="molecule type" value="Transcribed_RNA"/>
</dbReference>
<dbReference type="AlphaFoldDB" id="A0A0H5RBH5"/>
<sequence>MVDKTTEQDDIWYCMGTGRHANENLLDAINHRSKEINDDNSNERQIARKWRYLKMGCEQITGIFPTLKHLQIHHRVKPTIVKGTSLPSRHRGEGRQPVRWPDQPKAKLFGCIQADVRIISAAV</sequence>
<evidence type="ECO:0000313" key="1">
    <source>
        <dbReference type="EMBL" id="CRZ05794.1"/>
    </source>
</evidence>